<dbReference type="Proteomes" id="UP000011859">
    <property type="component" value="Chromosome"/>
</dbReference>
<sequence precursor="true">MASKLYFLLADLLPILAHAEAAPAQQVSFAQLCDKSLWKPGTVAQPGGYCTSDDIDQSKIAPQVFFVKDEGAYLMSAGNPRQLVPGHDTRSVVAYADGCDPNKNPDWWDEVTSRCGGDDFGFDVPTAMLRTAIARKPGATQLCISLGKRNMSFTAR</sequence>
<dbReference type="eggNOG" id="ENOG5033AZ4">
    <property type="taxonomic scope" value="Bacteria"/>
</dbReference>
<evidence type="ECO:0008006" key="4">
    <source>
        <dbReference type="Google" id="ProtNLM"/>
    </source>
</evidence>
<dbReference type="RefSeq" id="WP_015447775.1">
    <property type="nucleotide sequence ID" value="NC_020541.1"/>
</dbReference>
<proteinExistence type="predicted"/>
<gene>
    <name evidence="2" type="ORF">R2APBS1_1927</name>
</gene>
<dbReference type="GeneID" id="72428661"/>
<evidence type="ECO:0000256" key="1">
    <source>
        <dbReference type="SAM" id="SignalP"/>
    </source>
</evidence>
<keyword evidence="1" id="KW-0732">Signal</keyword>
<keyword evidence="3" id="KW-1185">Reference proteome</keyword>
<protein>
    <recommendedName>
        <fullName evidence="4">DUF3085 domain-containing protein</fullName>
    </recommendedName>
</protein>
<accession>M4NE47</accession>
<dbReference type="AlphaFoldDB" id="M4NE47"/>
<dbReference type="KEGG" id="rhd:R2APBS1_1927"/>
<dbReference type="OrthoDB" id="6520566at2"/>
<reference evidence="2 3" key="1">
    <citation type="submission" date="2012-04" db="EMBL/GenBank/DDBJ databases">
        <title>Complete genome of Rhodanobacter sp. 2APBS1.</title>
        <authorList>
            <consortium name="US DOE Joint Genome Institute"/>
            <person name="Huntemann M."/>
            <person name="Wei C.-L."/>
            <person name="Han J."/>
            <person name="Detter J.C."/>
            <person name="Han C."/>
            <person name="Tapia R."/>
            <person name="Munk A.C.C."/>
            <person name="Chen A."/>
            <person name="Krypides N."/>
            <person name="Mavromatis K."/>
            <person name="Markowitz V."/>
            <person name="Szeto E."/>
            <person name="Ivanova N."/>
            <person name="Mikhailova N."/>
            <person name="Ovchinnikova G."/>
            <person name="Pagani I."/>
            <person name="Pati A."/>
            <person name="Goodwin L."/>
            <person name="Peters L."/>
            <person name="Pitluck S."/>
            <person name="Woyke T."/>
            <person name="Prakash O."/>
            <person name="Elkins J."/>
            <person name="Brown S."/>
            <person name="Palumbo A."/>
            <person name="Hemme C."/>
            <person name="Zhou J."/>
            <person name="Watson D."/>
            <person name="Jardine P."/>
            <person name="Kostka J."/>
            <person name="Green S."/>
        </authorList>
    </citation>
    <scope>NUCLEOTIDE SEQUENCE [LARGE SCALE GENOMIC DNA]</scope>
    <source>
        <strain evidence="2 3">2APBS1</strain>
    </source>
</reference>
<dbReference type="InterPro" id="IPR021436">
    <property type="entry name" value="DUF3085"/>
</dbReference>
<feature type="chain" id="PRO_5004056340" description="DUF3085 domain-containing protein" evidence="1">
    <location>
        <begin position="20"/>
        <end position="156"/>
    </location>
</feature>
<evidence type="ECO:0000313" key="3">
    <source>
        <dbReference type="Proteomes" id="UP000011859"/>
    </source>
</evidence>
<evidence type="ECO:0000313" key="2">
    <source>
        <dbReference type="EMBL" id="AGG89050.1"/>
    </source>
</evidence>
<dbReference type="EMBL" id="CP003470">
    <property type="protein sequence ID" value="AGG89050.1"/>
    <property type="molecule type" value="Genomic_DNA"/>
</dbReference>
<feature type="signal peptide" evidence="1">
    <location>
        <begin position="1"/>
        <end position="19"/>
    </location>
</feature>
<organism evidence="2 3">
    <name type="scientific">Rhodanobacter denitrificans</name>
    <dbReference type="NCBI Taxonomy" id="666685"/>
    <lineage>
        <taxon>Bacteria</taxon>
        <taxon>Pseudomonadati</taxon>
        <taxon>Pseudomonadota</taxon>
        <taxon>Gammaproteobacteria</taxon>
        <taxon>Lysobacterales</taxon>
        <taxon>Rhodanobacteraceae</taxon>
        <taxon>Rhodanobacter</taxon>
    </lineage>
</organism>
<name>M4NE47_9GAMM</name>
<dbReference type="HOGENOM" id="CLU_1632898_0_0_6"/>
<dbReference type="STRING" id="666685.R2APBS1_1927"/>
<dbReference type="Pfam" id="PF11284">
    <property type="entry name" value="DUF3085"/>
    <property type="match status" value="1"/>
</dbReference>